<dbReference type="EC" id="3.5.4.33" evidence="4"/>
<keyword evidence="1" id="KW-0479">Metal-binding</keyword>
<dbReference type="SUPFAM" id="SSF53927">
    <property type="entry name" value="Cytidine deaminase-like"/>
    <property type="match status" value="1"/>
</dbReference>
<evidence type="ECO:0000256" key="1">
    <source>
        <dbReference type="ARBA" id="ARBA00022723"/>
    </source>
</evidence>
<name>A0ABW3K9G2_9BACT</name>
<dbReference type="InterPro" id="IPR016192">
    <property type="entry name" value="APOBEC/CMP_deaminase_Zn-bd"/>
</dbReference>
<organism evidence="4 5">
    <name type="scientific">Ohtaekwangia kribbensis</name>
    <dbReference type="NCBI Taxonomy" id="688913"/>
    <lineage>
        <taxon>Bacteria</taxon>
        <taxon>Pseudomonadati</taxon>
        <taxon>Bacteroidota</taxon>
        <taxon>Cytophagia</taxon>
        <taxon>Cytophagales</taxon>
        <taxon>Fulvivirgaceae</taxon>
        <taxon>Ohtaekwangia</taxon>
    </lineage>
</organism>
<dbReference type="PANTHER" id="PTHR11079">
    <property type="entry name" value="CYTOSINE DEAMINASE FAMILY MEMBER"/>
    <property type="match status" value="1"/>
</dbReference>
<keyword evidence="2" id="KW-0862">Zinc</keyword>
<dbReference type="Gene3D" id="3.40.140.10">
    <property type="entry name" value="Cytidine Deaminase, domain 2"/>
    <property type="match status" value="1"/>
</dbReference>
<dbReference type="PANTHER" id="PTHR11079:SF161">
    <property type="entry name" value="CMP_DCMP-TYPE DEAMINASE DOMAIN-CONTAINING PROTEIN"/>
    <property type="match status" value="1"/>
</dbReference>
<protein>
    <submittedName>
        <fullName evidence="4">Nucleoside deaminase</fullName>
        <ecNumber evidence="4">3.5.4.33</ecNumber>
    </submittedName>
</protein>
<dbReference type="GO" id="GO:0052717">
    <property type="term" value="F:tRNA-specific adenosine-34 deaminase activity"/>
    <property type="evidence" value="ECO:0007669"/>
    <property type="project" value="UniProtKB-EC"/>
</dbReference>
<proteinExistence type="predicted"/>
<evidence type="ECO:0000313" key="4">
    <source>
        <dbReference type="EMBL" id="MFD1002662.1"/>
    </source>
</evidence>
<keyword evidence="5" id="KW-1185">Reference proteome</keyword>
<dbReference type="Proteomes" id="UP001597112">
    <property type="component" value="Unassembled WGS sequence"/>
</dbReference>
<dbReference type="CDD" id="cd01285">
    <property type="entry name" value="nucleoside_deaminase"/>
    <property type="match status" value="1"/>
</dbReference>
<comment type="caution">
    <text evidence="4">The sequence shown here is derived from an EMBL/GenBank/DDBJ whole genome shotgun (WGS) entry which is preliminary data.</text>
</comment>
<keyword evidence="4" id="KW-0378">Hydrolase</keyword>
<sequence>MKRIHANEIKKKRYRKEMKDTDAIFMVRALELSHVALDDGHGHPFGSVVVRDGKIIGEGWNKAKVLHDPSAHAEVEAIRDACKNIASTSLAGSVIYASAQPCPMCLSLIYLTGIEKVYYCIPGDTIEAMDSRLRVEHIYRELAKPPLDRTIPEIPILPEEVDKNVGRYKVHYP</sequence>
<dbReference type="Pfam" id="PF00383">
    <property type="entry name" value="dCMP_cyt_deam_1"/>
    <property type="match status" value="1"/>
</dbReference>
<evidence type="ECO:0000256" key="2">
    <source>
        <dbReference type="ARBA" id="ARBA00022833"/>
    </source>
</evidence>
<accession>A0ABW3K9G2</accession>
<dbReference type="InterPro" id="IPR016193">
    <property type="entry name" value="Cytidine_deaminase-like"/>
</dbReference>
<gene>
    <name evidence="4" type="ORF">ACFQ21_25280</name>
</gene>
<reference evidence="5" key="1">
    <citation type="journal article" date="2019" name="Int. J. Syst. Evol. Microbiol.">
        <title>The Global Catalogue of Microorganisms (GCM) 10K type strain sequencing project: providing services to taxonomists for standard genome sequencing and annotation.</title>
        <authorList>
            <consortium name="The Broad Institute Genomics Platform"/>
            <consortium name="The Broad Institute Genome Sequencing Center for Infectious Disease"/>
            <person name="Wu L."/>
            <person name="Ma J."/>
        </authorList>
    </citation>
    <scope>NUCLEOTIDE SEQUENCE [LARGE SCALE GENOMIC DNA]</scope>
    <source>
        <strain evidence="5">CCUG 58938</strain>
    </source>
</reference>
<dbReference type="RefSeq" id="WP_377584136.1">
    <property type="nucleotide sequence ID" value="NZ_JBHTKA010000013.1"/>
</dbReference>
<evidence type="ECO:0000313" key="5">
    <source>
        <dbReference type="Proteomes" id="UP001597112"/>
    </source>
</evidence>
<evidence type="ECO:0000259" key="3">
    <source>
        <dbReference type="PROSITE" id="PS51747"/>
    </source>
</evidence>
<dbReference type="EMBL" id="JBHTKA010000013">
    <property type="protein sequence ID" value="MFD1002662.1"/>
    <property type="molecule type" value="Genomic_DNA"/>
</dbReference>
<dbReference type="PROSITE" id="PS00903">
    <property type="entry name" value="CYT_DCMP_DEAMINASES_1"/>
    <property type="match status" value="1"/>
</dbReference>
<dbReference type="PROSITE" id="PS51747">
    <property type="entry name" value="CYT_DCMP_DEAMINASES_2"/>
    <property type="match status" value="1"/>
</dbReference>
<dbReference type="InterPro" id="IPR002125">
    <property type="entry name" value="CMP_dCMP_dom"/>
</dbReference>
<feature type="domain" description="CMP/dCMP-type deaminase" evidence="3">
    <location>
        <begin position="20"/>
        <end position="136"/>
    </location>
</feature>